<dbReference type="Pfam" id="PF00857">
    <property type="entry name" value="Isochorismatase"/>
    <property type="match status" value="1"/>
</dbReference>
<dbReference type="PANTHER" id="PTHR43559">
    <property type="entry name" value="HYDROLASE YCAC-RELATED"/>
    <property type="match status" value="1"/>
</dbReference>
<dbReference type="SUPFAM" id="SSF52499">
    <property type="entry name" value="Isochorismatase-like hydrolases"/>
    <property type="match status" value="1"/>
</dbReference>
<dbReference type="CDD" id="cd01012">
    <property type="entry name" value="YcaC_related"/>
    <property type="match status" value="1"/>
</dbReference>
<protein>
    <submittedName>
        <fullName evidence="2">Hydrolase YcaC</fullName>
    </submittedName>
</protein>
<gene>
    <name evidence="2" type="primary">ycaC</name>
    <name evidence="2" type="ORF">MPEAHAMD_2533</name>
</gene>
<organism evidence="2 3">
    <name type="scientific">Methylobacterium frigidaeris</name>
    <dbReference type="NCBI Taxonomy" id="2038277"/>
    <lineage>
        <taxon>Bacteria</taxon>
        <taxon>Pseudomonadati</taxon>
        <taxon>Pseudomonadota</taxon>
        <taxon>Alphaproteobacteria</taxon>
        <taxon>Hyphomicrobiales</taxon>
        <taxon>Methylobacteriaceae</taxon>
        <taxon>Methylobacterium</taxon>
    </lineage>
</organism>
<evidence type="ECO:0000313" key="3">
    <source>
        <dbReference type="Proteomes" id="UP001055286"/>
    </source>
</evidence>
<keyword evidence="3" id="KW-1185">Reference proteome</keyword>
<dbReference type="PANTHER" id="PTHR43559:SF3">
    <property type="entry name" value="HYDROLASE YCAC-RELATED"/>
    <property type="match status" value="1"/>
</dbReference>
<dbReference type="InterPro" id="IPR000868">
    <property type="entry name" value="Isochorismatase-like_dom"/>
</dbReference>
<feature type="domain" description="Isochorismatase-like" evidence="1">
    <location>
        <begin position="15"/>
        <end position="163"/>
    </location>
</feature>
<dbReference type="InterPro" id="IPR036380">
    <property type="entry name" value="Isochorismatase-like_sf"/>
</dbReference>
<reference evidence="2" key="2">
    <citation type="submission" date="2021-08" db="EMBL/GenBank/DDBJ databases">
        <authorList>
            <person name="Tani A."/>
            <person name="Ola A."/>
            <person name="Ogura Y."/>
            <person name="Katsura K."/>
            <person name="Hayashi T."/>
        </authorList>
    </citation>
    <scope>NUCLEOTIDE SEQUENCE</scope>
    <source>
        <strain evidence="2">JCM 32048</strain>
    </source>
</reference>
<reference evidence="2" key="1">
    <citation type="journal article" date="2016" name="Front. Microbiol.">
        <title>Genome Sequence of the Piezophilic, Mesophilic Sulfate-Reducing Bacterium Desulfovibrio indicus J2T.</title>
        <authorList>
            <person name="Cao J."/>
            <person name="Maignien L."/>
            <person name="Shao Z."/>
            <person name="Alain K."/>
            <person name="Jebbar M."/>
        </authorList>
    </citation>
    <scope>NUCLEOTIDE SEQUENCE</scope>
    <source>
        <strain evidence="2">JCM 32048</strain>
    </source>
</reference>
<proteinExistence type="predicted"/>
<sequence>MTKPYNRLDLDQAVVLLVDHQAGLMSLVRDFDPDRFKNNVLAVADLAAYFKLPTILTTSFEDGPNGPIMPELKAKFPDAPFIARPGQINAWDNPDFVAAVKATGRKQLIIAGVVTEVCVAFVALSAIAEGYEVFAVTDASGTFNPVVRDGAWNRMSAAGVQLVNWFAVACELHRDWRRDVEGLATLLGDHIPDYRNLMTSYGALRGTSPNAKSGA</sequence>
<evidence type="ECO:0000313" key="2">
    <source>
        <dbReference type="EMBL" id="GJD62380.1"/>
    </source>
</evidence>
<dbReference type="Proteomes" id="UP001055286">
    <property type="component" value="Unassembled WGS sequence"/>
</dbReference>
<dbReference type="EMBL" id="BPQJ01000010">
    <property type="protein sequence ID" value="GJD62380.1"/>
    <property type="molecule type" value="Genomic_DNA"/>
</dbReference>
<accession>A0AA37M4Q0</accession>
<dbReference type="RefSeq" id="WP_099899770.1">
    <property type="nucleotide sequence ID" value="NZ_BPQJ01000010.1"/>
</dbReference>
<comment type="caution">
    <text evidence="2">The sequence shown here is derived from an EMBL/GenBank/DDBJ whole genome shotgun (WGS) entry which is preliminary data.</text>
</comment>
<keyword evidence="2" id="KW-0378">Hydrolase</keyword>
<dbReference type="GO" id="GO:0016787">
    <property type="term" value="F:hydrolase activity"/>
    <property type="evidence" value="ECO:0007669"/>
    <property type="project" value="UniProtKB-KW"/>
</dbReference>
<dbReference type="NCBIfam" id="NF041461">
    <property type="entry name" value="C_hydro_YcaC"/>
    <property type="match status" value="1"/>
</dbReference>
<dbReference type="InterPro" id="IPR053152">
    <property type="entry name" value="Hydrolase_YcaC-like"/>
</dbReference>
<dbReference type="AlphaFoldDB" id="A0AA37M4Q0"/>
<dbReference type="Gene3D" id="3.40.50.850">
    <property type="entry name" value="Isochorismatase-like"/>
    <property type="match status" value="1"/>
</dbReference>
<dbReference type="InterPro" id="IPR048239">
    <property type="entry name" value="YcaC"/>
</dbReference>
<evidence type="ECO:0000259" key="1">
    <source>
        <dbReference type="Pfam" id="PF00857"/>
    </source>
</evidence>
<name>A0AA37M4Q0_9HYPH</name>